<dbReference type="Proteomes" id="UP000265140">
    <property type="component" value="Chromosome 5"/>
</dbReference>
<dbReference type="InterPro" id="IPR036871">
    <property type="entry name" value="PX_dom_sf"/>
</dbReference>
<feature type="domain" description="SH3" evidence="4">
    <location>
        <begin position="243"/>
        <end position="302"/>
    </location>
</feature>
<feature type="domain" description="SH3" evidence="4">
    <location>
        <begin position="171"/>
        <end position="231"/>
    </location>
</feature>
<dbReference type="GeneID" id="105031257"/>
<feature type="region of interest" description="Disordered" evidence="3">
    <location>
        <begin position="374"/>
        <end position="495"/>
    </location>
</feature>
<dbReference type="PROSITE" id="PS50195">
    <property type="entry name" value="PX"/>
    <property type="match status" value="1"/>
</dbReference>
<dbReference type="SMART" id="SM00312">
    <property type="entry name" value="PX"/>
    <property type="match status" value="1"/>
</dbReference>
<dbReference type="FunFam" id="2.30.30.40:FF:000219">
    <property type="entry name" value="NADPH oxidase organizer 1"/>
    <property type="match status" value="1"/>
</dbReference>
<dbReference type="GO" id="GO:0016176">
    <property type="term" value="F:superoxide-generating NADPH oxidase activator activity"/>
    <property type="evidence" value="ECO:0007669"/>
    <property type="project" value="TreeGrafter"/>
</dbReference>
<dbReference type="Pfam" id="PF00787">
    <property type="entry name" value="PX"/>
    <property type="match status" value="1"/>
</dbReference>
<dbReference type="Gene3D" id="3.30.1520.10">
    <property type="entry name" value="Phox-like domain"/>
    <property type="match status" value="1"/>
</dbReference>
<feature type="compositionally biased region" description="Polar residues" evidence="3">
    <location>
        <begin position="466"/>
        <end position="477"/>
    </location>
</feature>
<reference evidence="7" key="1">
    <citation type="journal article" date="2014" name="PLoS ONE">
        <title>The genome and linkage map of the northern pike (Esox lucius): conserved synteny revealed between the salmonid sister group and the Neoteleostei.</title>
        <authorList>
            <person name="Rondeau E.B."/>
            <person name="Minkley D.R."/>
            <person name="Leong J.S."/>
            <person name="Messmer A.M."/>
            <person name="Jantzen J.R."/>
            <person name="von Schalburg K.R."/>
            <person name="Lemon C."/>
            <person name="Bird N.H."/>
            <person name="Koop B.F."/>
        </authorList>
    </citation>
    <scope>NUCLEOTIDE SEQUENCE</scope>
</reference>
<dbReference type="FunFam" id="2.30.30.40:FF:000233">
    <property type="entry name" value="NADPH oxidase organizer 1"/>
    <property type="match status" value="1"/>
</dbReference>
<accession>A0A3P8YRI4</accession>
<dbReference type="RefSeq" id="XP_010903886.2">
    <property type="nucleotide sequence ID" value="XM_010905584.4"/>
</dbReference>
<feature type="compositionally biased region" description="Low complexity" evidence="3">
    <location>
        <begin position="450"/>
        <end position="465"/>
    </location>
</feature>
<feature type="compositionally biased region" description="Low complexity" evidence="3">
    <location>
        <begin position="412"/>
        <end position="430"/>
    </location>
</feature>
<dbReference type="Ensembl" id="ENSELUT00000029270.3">
    <property type="protein sequence ID" value="ENSELUP00000019189.1"/>
    <property type="gene ID" value="ENSELUG00000018551.3"/>
</dbReference>
<reference evidence="6" key="2">
    <citation type="submission" date="2020-02" db="EMBL/GenBank/DDBJ databases">
        <title>Esox lucius (northern pike) genome, fEsoLuc1, primary haplotype.</title>
        <authorList>
            <person name="Myers G."/>
            <person name="Karagic N."/>
            <person name="Meyer A."/>
            <person name="Pippel M."/>
            <person name="Reichard M."/>
            <person name="Winkler S."/>
            <person name="Tracey A."/>
            <person name="Sims Y."/>
            <person name="Howe K."/>
            <person name="Rhie A."/>
            <person name="Formenti G."/>
            <person name="Durbin R."/>
            <person name="Fedrigo O."/>
            <person name="Jarvis E.D."/>
        </authorList>
    </citation>
    <scope>NUCLEOTIDE SEQUENCE [LARGE SCALE GENOMIC DNA]</scope>
</reference>
<evidence type="ECO:0000313" key="7">
    <source>
        <dbReference type="Proteomes" id="UP000265140"/>
    </source>
</evidence>
<dbReference type="PROSITE" id="PS50002">
    <property type="entry name" value="SH3"/>
    <property type="match status" value="2"/>
</dbReference>
<sequence>MNNSDLGDKMRFAISARIIGVMHGESGRVKMFMTSISWSDGCEVIVYRSFLDFKNFHRQLKKRFPVENPLRKRDRRIPKFGAITMRRKMQEKGPSWSVRQMNLLENYCNELLRCDHVVARSSDVTQFFCPKNHDLQADFTKNSIMVMPLEEKGVMSGQHLSMGNVTHPFVTHSYCCVASYETKDTKNRPFKVALDERLDVLIKDPAGWWLVENENKQLAWFPAPYLEKCEEEEDEDELDGIPLGGTVYCAVRSYSTKKHDEVSVPIGSAVEVLKKSDNGWWLIRYKGRAGYIPSMYLQPSNYPCAGLHTLQRVLHSSSLSLATHINGTSLESSGGIQSGNRCPPTLYEKTGLQQQTSTQPVGNQYQASRLQKTRSLELLSETPSGRTVPASQRDEYDLSKPYPSSQSCLNVGDSSDSDFSSSGSESTDGSQRTSFSCSSEEEPQGPPHSPKSSGHPGESSSSSYSRANESLCSCSKTRSSKMPVDAPRVPPRPRVQEILTRCTTMTRKAALASRVNLFSQQDPIQSI</sequence>
<evidence type="ECO:0000256" key="2">
    <source>
        <dbReference type="PROSITE-ProRule" id="PRU00192"/>
    </source>
</evidence>
<dbReference type="GeneTree" id="ENSGT00940000158812"/>
<keyword evidence="1 2" id="KW-0728">SH3 domain</keyword>
<evidence type="ECO:0000256" key="1">
    <source>
        <dbReference type="ARBA" id="ARBA00022443"/>
    </source>
</evidence>
<organism evidence="6 7">
    <name type="scientific">Esox lucius</name>
    <name type="common">Northern pike</name>
    <dbReference type="NCBI Taxonomy" id="8010"/>
    <lineage>
        <taxon>Eukaryota</taxon>
        <taxon>Metazoa</taxon>
        <taxon>Chordata</taxon>
        <taxon>Craniata</taxon>
        <taxon>Vertebrata</taxon>
        <taxon>Euteleostomi</taxon>
        <taxon>Actinopterygii</taxon>
        <taxon>Neopterygii</taxon>
        <taxon>Teleostei</taxon>
        <taxon>Protacanthopterygii</taxon>
        <taxon>Esociformes</taxon>
        <taxon>Esocidae</taxon>
        <taxon>Esox</taxon>
    </lineage>
</organism>
<dbReference type="Gene3D" id="2.30.30.40">
    <property type="entry name" value="SH3 Domains"/>
    <property type="match status" value="2"/>
</dbReference>
<keyword evidence="7" id="KW-1185">Reference proteome</keyword>
<dbReference type="CTD" id="561765"/>
<evidence type="ECO:0000256" key="3">
    <source>
        <dbReference type="SAM" id="MobiDB-lite"/>
    </source>
</evidence>
<dbReference type="InterPro" id="IPR001683">
    <property type="entry name" value="PX_dom"/>
</dbReference>
<dbReference type="GO" id="GO:0005737">
    <property type="term" value="C:cytoplasm"/>
    <property type="evidence" value="ECO:0007669"/>
    <property type="project" value="TreeGrafter"/>
</dbReference>
<feature type="domain" description="PX" evidence="5">
    <location>
        <begin position="1"/>
        <end position="135"/>
    </location>
</feature>
<dbReference type="Bgee" id="ENSELUG00000018551">
    <property type="expression patterns" value="Expressed in stomach and 7 other cell types or tissues"/>
</dbReference>
<dbReference type="SUPFAM" id="SSF50044">
    <property type="entry name" value="SH3-domain"/>
    <property type="match status" value="2"/>
</dbReference>
<dbReference type="GO" id="GO:0035091">
    <property type="term" value="F:phosphatidylinositol binding"/>
    <property type="evidence" value="ECO:0007669"/>
    <property type="project" value="InterPro"/>
</dbReference>
<dbReference type="PANTHER" id="PTHR15706">
    <property type="entry name" value="SH3 MULTIPLE DOMAIN"/>
    <property type="match status" value="1"/>
</dbReference>
<evidence type="ECO:0000313" key="6">
    <source>
        <dbReference type="Ensembl" id="ENSELUP00000019189.1"/>
    </source>
</evidence>
<dbReference type="AlphaFoldDB" id="A0A3P8YRI4"/>
<dbReference type="InterPro" id="IPR001452">
    <property type="entry name" value="SH3_domain"/>
</dbReference>
<dbReference type="SMART" id="SM00326">
    <property type="entry name" value="SH3"/>
    <property type="match status" value="2"/>
</dbReference>
<dbReference type="GO" id="GO:0042554">
    <property type="term" value="P:superoxide anion generation"/>
    <property type="evidence" value="ECO:0007669"/>
    <property type="project" value="TreeGrafter"/>
</dbReference>
<protein>
    <submittedName>
        <fullName evidence="6">NADPH oxidase organizer 1b</fullName>
    </submittedName>
</protein>
<reference evidence="6" key="3">
    <citation type="submission" date="2025-08" db="UniProtKB">
        <authorList>
            <consortium name="Ensembl"/>
        </authorList>
    </citation>
    <scope>IDENTIFICATION</scope>
</reference>
<dbReference type="OrthoDB" id="10255964at2759"/>
<dbReference type="SUPFAM" id="SSF64268">
    <property type="entry name" value="PX domain"/>
    <property type="match status" value="1"/>
</dbReference>
<evidence type="ECO:0000259" key="5">
    <source>
        <dbReference type="PROSITE" id="PS50195"/>
    </source>
</evidence>
<dbReference type="InterPro" id="IPR036028">
    <property type="entry name" value="SH3-like_dom_sf"/>
</dbReference>
<dbReference type="PANTHER" id="PTHR15706:SF10">
    <property type="entry name" value="NADPH OXIDASE ORGANIZER 1"/>
    <property type="match status" value="1"/>
</dbReference>
<proteinExistence type="predicted"/>
<dbReference type="KEGG" id="els:105031257"/>
<reference evidence="6" key="4">
    <citation type="submission" date="2025-09" db="UniProtKB">
        <authorList>
            <consortium name="Ensembl"/>
        </authorList>
    </citation>
    <scope>IDENTIFICATION</scope>
</reference>
<dbReference type="InterPro" id="IPR035758">
    <property type="entry name" value="NoxO1_SH3_2"/>
</dbReference>
<dbReference type="Pfam" id="PF14604">
    <property type="entry name" value="SH3_9"/>
    <property type="match status" value="1"/>
</dbReference>
<dbReference type="InterPro" id="IPR051228">
    <property type="entry name" value="NADPH_Oxidase/PX-Domain"/>
</dbReference>
<evidence type="ECO:0000259" key="4">
    <source>
        <dbReference type="PROSITE" id="PS50002"/>
    </source>
</evidence>
<name>A0A3P8YRI4_ESOLU</name>
<dbReference type="CDD" id="cd12024">
    <property type="entry name" value="SH3_NoxO1_2"/>
    <property type="match status" value="1"/>
</dbReference>